<sequence>MPSTVKVSTMTTKLGDLKVGERGRVIGFERGDIGHRQKLLSMGLTPGGEFAVMRVAPLGEPVEVRVRDTSLSLRRDEVSDLLIERIGAQATVMQGKALTIAIIGNPNCGKSTLFNGLTGTRQRVGNWPGVTVEKKVGLFQFENQSFQIVDLPGIYSLDAYDEESAIDERIARDYILSGEADLIVNIADASNLERNLYLTTQLLEMRVPLVVVLNIMEEDAGSRSSQFDATAIERGLGCPVVALVATRQRDVEGLKDDLQLLARMRPRPRFGIDYPPQIENAVSELANLIDDTSGAGRFDNRWLAIRLLEGDAFATEHVVPAAREARARLAGRIAQDAGDEADVVIANSRYRFVHALTEEAAPKRAAVGRSISARIDSLVLNRLLGIPIFLGVMYCLFWFTIQFARAFKPFFNLVSDTLFVEGSRHLLAALHAPAWLIAVLADGLGNGLLQVVNFIPIIGFLYLFVSVIEESGYMARANFVMDRLMQALGLPGNAFVPMVVGFGCNVPAIMATRTLERPRDRIVAVLMSPFMSCGGRLAVYMVFAAAFFPENGQLVIFGVYLLGVVFAMVTALVMKNSLLPQERSLYALELPSYHWPKPRNVLIGAWIRVKMFVMRVDKFIIPMVFVLKVLSAWGTDGSFNQQPIDQSVLAAGGRTITPVLAPMGVGQDQWPATVALLTGVLHKVVIVSTLESIYLEAKNTPPVAQQEFDLLGRLERAVLTIPQNLKALIGLGAGPMRAAHRPLVDFDRTVTEPARVPGADSALAPALASRFDGTVGALAYLILALCYPCIATTAATTRETNQRWTGFMVFWTISLGYGMAVLFYQIGTFISHPASSAAWIVGVVTYFALLGAVALAFSPFGADAYPKRLHQVATEGQPLIGRPEQLVGSRKGVTLAISAALLTIAFAAILVAYAPKLLSRGETEKASLEKQPPAPTEQAPPMQSPAPIAPKDTGSPIERQTETAPREAEATTTTARTHGESSGENPLQGVESPPAAQAPKVVGKESAKPSAETSPSAPADTYTIVAGDSLRSLAVRLYGDERQWRSIVTANPGLDPRRLHVGQVIKLPRPAPQRDR</sequence>
<dbReference type="InterPro" id="IPR027417">
    <property type="entry name" value="P-loop_NTPase"/>
</dbReference>
<dbReference type="Gene3D" id="1.10.287.1770">
    <property type="match status" value="1"/>
</dbReference>
<dbReference type="InterPro" id="IPR041069">
    <property type="entry name" value="FeoB_Cyto"/>
</dbReference>
<dbReference type="PROSITE" id="PS51782">
    <property type="entry name" value="LYSM"/>
    <property type="match status" value="1"/>
</dbReference>
<evidence type="ECO:0000256" key="8">
    <source>
        <dbReference type="ARBA" id="ARBA00022989"/>
    </source>
</evidence>
<evidence type="ECO:0000256" key="5">
    <source>
        <dbReference type="ARBA" id="ARBA00022519"/>
    </source>
</evidence>
<keyword evidence="7 14" id="KW-0547">Nucleotide-binding</keyword>
<keyword evidence="10" id="KW-0406">Ion transport</keyword>
<evidence type="ECO:0000256" key="4">
    <source>
        <dbReference type="ARBA" id="ARBA00022496"/>
    </source>
</evidence>
<dbReference type="Pfam" id="PF07664">
    <property type="entry name" value="FeoB_C"/>
    <property type="match status" value="1"/>
</dbReference>
<feature type="binding site" evidence="15">
    <location>
        <position position="118"/>
    </location>
    <ligand>
        <name>Mg(2+)</name>
        <dbReference type="ChEBI" id="CHEBI:18420"/>
        <label>2</label>
    </ligand>
</feature>
<feature type="transmembrane region" description="Helical" evidence="16">
    <location>
        <begin position="838"/>
        <end position="860"/>
    </location>
</feature>
<dbReference type="InterPro" id="IPR011642">
    <property type="entry name" value="Gate_dom"/>
</dbReference>
<feature type="transmembrane region" description="Helical" evidence="16">
    <location>
        <begin position="488"/>
        <end position="510"/>
    </location>
</feature>
<evidence type="ECO:0000313" key="20">
    <source>
        <dbReference type="EMBL" id="RNJ48091.1"/>
    </source>
</evidence>
<dbReference type="CDD" id="cd00118">
    <property type="entry name" value="LysM"/>
    <property type="match status" value="1"/>
</dbReference>
<comment type="similarity">
    <text evidence="16">Belongs to the TRAFAC class TrmE-Era-EngA-EngB-Septin-like GTPase superfamily. FeoB GTPase (TC 9.A.8) family.</text>
</comment>
<keyword evidence="2 16" id="KW-0813">Transport</keyword>
<dbReference type="InterPro" id="IPR018392">
    <property type="entry name" value="LysM"/>
</dbReference>
<protein>
    <recommendedName>
        <fullName evidence="13 16">Ferrous iron transport protein B</fullName>
    </recommendedName>
</protein>
<dbReference type="InterPro" id="IPR011640">
    <property type="entry name" value="Fe2_transport_prot_B_C"/>
</dbReference>
<evidence type="ECO:0000256" key="7">
    <source>
        <dbReference type="ARBA" id="ARBA00022741"/>
    </source>
</evidence>
<evidence type="ECO:0000256" key="14">
    <source>
        <dbReference type="PIRSR" id="PIRSR603373-1"/>
    </source>
</evidence>
<evidence type="ECO:0000256" key="3">
    <source>
        <dbReference type="ARBA" id="ARBA00022475"/>
    </source>
</evidence>
<feature type="binding site" evidence="14">
    <location>
        <begin position="104"/>
        <end position="111"/>
    </location>
    <ligand>
        <name>GTP</name>
        <dbReference type="ChEBI" id="CHEBI:37565"/>
        <label>1</label>
    </ligand>
</feature>
<keyword evidence="9 16" id="KW-0408">Iron</keyword>
<dbReference type="AlphaFoldDB" id="A0A3M9XJN4"/>
<dbReference type="Pfam" id="PF07670">
    <property type="entry name" value="Gate"/>
    <property type="match status" value="2"/>
</dbReference>
<dbReference type="InterPro" id="IPR030389">
    <property type="entry name" value="G_FEOB_dom"/>
</dbReference>
<dbReference type="PRINTS" id="PR00326">
    <property type="entry name" value="GTP1OBG"/>
</dbReference>
<dbReference type="Pfam" id="PF17910">
    <property type="entry name" value="FeoB_Cyto"/>
    <property type="match status" value="1"/>
</dbReference>
<dbReference type="SMART" id="SM00257">
    <property type="entry name" value="LysM"/>
    <property type="match status" value="1"/>
</dbReference>
<keyword evidence="15" id="KW-0460">Magnesium</keyword>
<accession>A0A3M9XJN4</accession>
<dbReference type="GO" id="GO:0005886">
    <property type="term" value="C:plasma membrane"/>
    <property type="evidence" value="ECO:0007669"/>
    <property type="project" value="UniProtKB-SubCell"/>
</dbReference>
<dbReference type="CDD" id="cd01879">
    <property type="entry name" value="FeoB"/>
    <property type="match status" value="1"/>
</dbReference>
<keyword evidence="11 14" id="KW-0342">GTP-binding</keyword>
<evidence type="ECO:0000313" key="21">
    <source>
        <dbReference type="Proteomes" id="UP000268623"/>
    </source>
</evidence>
<feature type="binding site" evidence="14">
    <location>
        <begin position="244"/>
        <end position="246"/>
    </location>
    <ligand>
        <name>GTP</name>
        <dbReference type="ChEBI" id="CHEBI:37565"/>
        <label>1</label>
    </ligand>
</feature>
<keyword evidence="12 16" id="KW-0472">Membrane</keyword>
<keyword evidence="8 16" id="KW-1133">Transmembrane helix</keyword>
<evidence type="ECO:0000256" key="12">
    <source>
        <dbReference type="ARBA" id="ARBA00023136"/>
    </source>
</evidence>
<comment type="caution">
    <text evidence="20">The sequence shown here is derived from an EMBL/GenBank/DDBJ whole genome shotgun (WGS) entry which is preliminary data.</text>
</comment>
<feature type="domain" description="LysM" evidence="19">
    <location>
        <begin position="1020"/>
        <end position="1067"/>
    </location>
</feature>
<dbReference type="InterPro" id="IPR003373">
    <property type="entry name" value="Fe2_transport_prot-B"/>
</dbReference>
<feature type="transmembrane region" description="Helical" evidence="16">
    <location>
        <begin position="892"/>
        <end position="914"/>
    </location>
</feature>
<evidence type="ECO:0000256" key="17">
    <source>
        <dbReference type="SAM" id="MobiDB-lite"/>
    </source>
</evidence>
<reference evidence="20 21" key="1">
    <citation type="submission" date="2018-08" db="EMBL/GenBank/DDBJ databases">
        <title>Genome sequence of Methylocystis hirsuta CSC1, a methanotroph able to accumulate PHAs.</title>
        <authorList>
            <person name="Bordel S."/>
            <person name="Rodriguez E."/>
            <person name="Gancedo J."/>
            <person name="Munoz R."/>
        </authorList>
    </citation>
    <scope>NUCLEOTIDE SEQUENCE [LARGE SCALE GENOMIC DNA]</scope>
    <source>
        <strain evidence="20 21">CSC1</strain>
    </source>
</reference>
<feature type="domain" description="FeoB-type G" evidence="18">
    <location>
        <begin position="97"/>
        <end position="267"/>
    </location>
</feature>
<gene>
    <name evidence="20" type="primary">feoB</name>
    <name evidence="20" type="ORF">D1O30_19860</name>
</gene>
<evidence type="ECO:0000259" key="19">
    <source>
        <dbReference type="PROSITE" id="PS51782"/>
    </source>
</evidence>
<dbReference type="Gene3D" id="2.30.30.90">
    <property type="match status" value="1"/>
</dbReference>
<evidence type="ECO:0000256" key="10">
    <source>
        <dbReference type="ARBA" id="ARBA00023065"/>
    </source>
</evidence>
<keyword evidence="21" id="KW-1185">Reference proteome</keyword>
<feature type="region of interest" description="Disordered" evidence="17">
    <location>
        <begin position="924"/>
        <end position="1021"/>
    </location>
</feature>
<dbReference type="InterPro" id="IPR005225">
    <property type="entry name" value="Small_GTP-bd"/>
</dbReference>
<evidence type="ECO:0000256" key="13">
    <source>
        <dbReference type="NCBIfam" id="TIGR00437"/>
    </source>
</evidence>
<dbReference type="Pfam" id="PF02421">
    <property type="entry name" value="FeoB_N"/>
    <property type="match status" value="1"/>
</dbReference>
<feature type="transmembrane region" description="Helical" evidence="16">
    <location>
        <begin position="522"/>
        <end position="548"/>
    </location>
</feature>
<dbReference type="InterPro" id="IPR050860">
    <property type="entry name" value="FeoB_GTPase"/>
</dbReference>
<evidence type="ECO:0000256" key="1">
    <source>
        <dbReference type="ARBA" id="ARBA00004429"/>
    </source>
</evidence>
<dbReference type="InterPro" id="IPR007167">
    <property type="entry name" value="Fe-transptr_FeoA-like"/>
</dbReference>
<feature type="transmembrane region" description="Helical" evidence="16">
    <location>
        <begin position="777"/>
        <end position="795"/>
    </location>
</feature>
<feature type="binding site" evidence="14">
    <location>
        <begin position="150"/>
        <end position="153"/>
    </location>
    <ligand>
        <name>GTP</name>
        <dbReference type="ChEBI" id="CHEBI:37565"/>
        <label>1</label>
    </ligand>
</feature>
<dbReference type="InterPro" id="IPR036779">
    <property type="entry name" value="LysM_dom_sf"/>
</dbReference>
<keyword evidence="15" id="KW-0479">Metal-binding</keyword>
<feature type="compositionally biased region" description="Basic and acidic residues" evidence="17">
    <location>
        <begin position="959"/>
        <end position="969"/>
    </location>
</feature>
<evidence type="ECO:0000259" key="18">
    <source>
        <dbReference type="PROSITE" id="PS51711"/>
    </source>
</evidence>
<keyword evidence="3" id="KW-1003">Cell membrane</keyword>
<feature type="binding site" evidence="15">
    <location>
        <position position="119"/>
    </location>
    <ligand>
        <name>Mg(2+)</name>
        <dbReference type="ChEBI" id="CHEBI:18420"/>
        <label>2</label>
    </ligand>
</feature>
<keyword evidence="5" id="KW-0997">Cell inner membrane</keyword>
<dbReference type="InterPro" id="IPR006073">
    <property type="entry name" value="GTP-bd"/>
</dbReference>
<evidence type="ECO:0000256" key="6">
    <source>
        <dbReference type="ARBA" id="ARBA00022692"/>
    </source>
</evidence>
<feature type="binding site" evidence="15">
    <location>
        <position position="115"/>
    </location>
    <ligand>
        <name>Mg(2+)</name>
        <dbReference type="ChEBI" id="CHEBI:18420"/>
        <label>2</label>
    </ligand>
</feature>
<comment type="function">
    <text evidence="16">Probable transporter of a GTP-driven Fe(2+) uptake system.</text>
</comment>
<organism evidence="20 21">
    <name type="scientific">Methylocystis hirsuta</name>
    <dbReference type="NCBI Taxonomy" id="369798"/>
    <lineage>
        <taxon>Bacteria</taxon>
        <taxon>Pseudomonadati</taxon>
        <taxon>Pseudomonadota</taxon>
        <taxon>Alphaproteobacteria</taxon>
        <taxon>Hyphomicrobiales</taxon>
        <taxon>Methylocystaceae</taxon>
        <taxon>Methylocystis</taxon>
    </lineage>
</organism>
<dbReference type="Proteomes" id="UP000268623">
    <property type="component" value="Unassembled WGS sequence"/>
</dbReference>
<dbReference type="Gene3D" id="3.40.50.300">
    <property type="entry name" value="P-loop containing nucleotide triphosphate hydrolases"/>
    <property type="match status" value="1"/>
</dbReference>
<dbReference type="FunFam" id="3.40.50.300:FF:000426">
    <property type="entry name" value="Ferrous iron transport protein B"/>
    <property type="match status" value="1"/>
</dbReference>
<comment type="subcellular location">
    <subcellularLocation>
        <location evidence="1 16">Cell inner membrane</location>
        <topology evidence="1 16">Multi-pass membrane protein</topology>
    </subcellularLocation>
</comment>
<dbReference type="InterPro" id="IPR038157">
    <property type="entry name" value="FeoA_core_dom"/>
</dbReference>
<dbReference type="PANTHER" id="PTHR43185:SF1">
    <property type="entry name" value="FE(2+) TRANSPORTER FEOB"/>
    <property type="match status" value="1"/>
</dbReference>
<evidence type="ECO:0000256" key="11">
    <source>
        <dbReference type="ARBA" id="ARBA00023134"/>
    </source>
</evidence>
<keyword evidence="4 16" id="KW-0410">Iron transport</keyword>
<dbReference type="SMART" id="SM00899">
    <property type="entry name" value="FeoA"/>
    <property type="match status" value="1"/>
</dbReference>
<feature type="transmembrane region" description="Helical" evidence="16">
    <location>
        <begin position="383"/>
        <end position="404"/>
    </location>
</feature>
<dbReference type="NCBIfam" id="TIGR00437">
    <property type="entry name" value="feoB"/>
    <property type="match status" value="1"/>
</dbReference>
<dbReference type="Pfam" id="PF01476">
    <property type="entry name" value="LysM"/>
    <property type="match status" value="1"/>
</dbReference>
<feature type="transmembrane region" description="Helical" evidence="16">
    <location>
        <begin position="554"/>
        <end position="574"/>
    </location>
</feature>
<feature type="transmembrane region" description="Helical" evidence="16">
    <location>
        <begin position="807"/>
        <end position="826"/>
    </location>
</feature>
<feature type="binding site" evidence="14">
    <location>
        <begin position="129"/>
        <end position="133"/>
    </location>
    <ligand>
        <name>GTP</name>
        <dbReference type="ChEBI" id="CHEBI:37565"/>
        <label>1</label>
    </ligand>
</feature>
<name>A0A3M9XJN4_9HYPH</name>
<dbReference type="GO" id="GO:0046914">
    <property type="term" value="F:transition metal ion binding"/>
    <property type="evidence" value="ECO:0007669"/>
    <property type="project" value="InterPro"/>
</dbReference>
<dbReference type="SUPFAM" id="SSF50037">
    <property type="entry name" value="C-terminal domain of transcriptional repressors"/>
    <property type="match status" value="1"/>
</dbReference>
<dbReference type="PROSITE" id="PS51711">
    <property type="entry name" value="G_FEOB"/>
    <property type="match status" value="1"/>
</dbReference>
<evidence type="ECO:0000256" key="9">
    <source>
        <dbReference type="ARBA" id="ARBA00023004"/>
    </source>
</evidence>
<dbReference type="InterPro" id="IPR008988">
    <property type="entry name" value="Transcriptional_repressor_C"/>
</dbReference>
<dbReference type="Pfam" id="PF04023">
    <property type="entry name" value="FeoA"/>
    <property type="match status" value="1"/>
</dbReference>
<dbReference type="Gene3D" id="3.10.350.10">
    <property type="entry name" value="LysM domain"/>
    <property type="match status" value="1"/>
</dbReference>
<proteinExistence type="inferred from homology"/>
<dbReference type="PANTHER" id="PTHR43185">
    <property type="entry name" value="FERROUS IRON TRANSPORT PROTEIN B"/>
    <property type="match status" value="1"/>
</dbReference>
<dbReference type="GO" id="GO:0015093">
    <property type="term" value="F:ferrous iron transmembrane transporter activity"/>
    <property type="evidence" value="ECO:0007669"/>
    <property type="project" value="UniProtKB-UniRule"/>
</dbReference>
<dbReference type="GO" id="GO:0005525">
    <property type="term" value="F:GTP binding"/>
    <property type="evidence" value="ECO:0007669"/>
    <property type="project" value="UniProtKB-KW"/>
</dbReference>
<dbReference type="EMBL" id="QWDD01000003">
    <property type="protein sequence ID" value="RNJ48091.1"/>
    <property type="molecule type" value="Genomic_DNA"/>
</dbReference>
<evidence type="ECO:0000256" key="16">
    <source>
        <dbReference type="RuleBase" id="RU362098"/>
    </source>
</evidence>
<feature type="transmembrane region" description="Helical" evidence="16">
    <location>
        <begin position="448"/>
        <end position="468"/>
    </location>
</feature>
<dbReference type="NCBIfam" id="TIGR00231">
    <property type="entry name" value="small_GTP"/>
    <property type="match status" value="1"/>
</dbReference>
<dbReference type="NCBIfam" id="NF007105">
    <property type="entry name" value="PRK09554.1"/>
    <property type="match status" value="1"/>
</dbReference>
<dbReference type="SUPFAM" id="SSF52540">
    <property type="entry name" value="P-loop containing nucleoside triphosphate hydrolases"/>
    <property type="match status" value="1"/>
</dbReference>
<keyword evidence="6 16" id="KW-0812">Transmembrane</keyword>
<evidence type="ECO:0000256" key="15">
    <source>
        <dbReference type="PIRSR" id="PIRSR603373-2"/>
    </source>
</evidence>
<feature type="binding site" evidence="15">
    <location>
        <position position="116"/>
    </location>
    <ligand>
        <name>Mg(2+)</name>
        <dbReference type="ChEBI" id="CHEBI:18420"/>
        <label>2</label>
    </ligand>
</feature>
<evidence type="ECO:0000256" key="2">
    <source>
        <dbReference type="ARBA" id="ARBA00022448"/>
    </source>
</evidence>